<organism evidence="1 2">
    <name type="scientific">Sporocytophaga myxococcoides</name>
    <dbReference type="NCBI Taxonomy" id="153721"/>
    <lineage>
        <taxon>Bacteria</taxon>
        <taxon>Pseudomonadati</taxon>
        <taxon>Bacteroidota</taxon>
        <taxon>Cytophagia</taxon>
        <taxon>Cytophagales</taxon>
        <taxon>Cytophagaceae</taxon>
        <taxon>Sporocytophaga</taxon>
    </lineage>
</organism>
<evidence type="ECO:0000313" key="1">
    <source>
        <dbReference type="EMBL" id="GAL86185.1"/>
    </source>
</evidence>
<dbReference type="Gene3D" id="3.40.50.1820">
    <property type="entry name" value="alpha/beta hydrolase"/>
    <property type="match status" value="1"/>
</dbReference>
<dbReference type="SUPFAM" id="SSF48452">
    <property type="entry name" value="TPR-like"/>
    <property type="match status" value="1"/>
</dbReference>
<keyword evidence="2" id="KW-1185">Reference proteome</keyword>
<dbReference type="InterPro" id="IPR029058">
    <property type="entry name" value="AB_hydrolase_fold"/>
</dbReference>
<evidence type="ECO:0000313" key="2">
    <source>
        <dbReference type="Proteomes" id="UP000030185"/>
    </source>
</evidence>
<dbReference type="PROSITE" id="PS51257">
    <property type="entry name" value="PROKAR_LIPOPROTEIN"/>
    <property type="match status" value="1"/>
</dbReference>
<name>A0A098LGS9_9BACT</name>
<dbReference type="AlphaFoldDB" id="A0A098LGS9"/>
<comment type="caution">
    <text evidence="1">The sequence shown here is derived from an EMBL/GenBank/DDBJ whole genome shotgun (WGS) entry which is preliminary data.</text>
</comment>
<proteinExistence type="predicted"/>
<reference evidence="1 2" key="1">
    <citation type="submission" date="2014-09" db="EMBL/GenBank/DDBJ databases">
        <title>Sporocytophaga myxococcoides PG-01 genome sequencing.</title>
        <authorList>
            <person name="Liu L."/>
            <person name="Gao P.J."/>
            <person name="Chen G.J."/>
            <person name="Wang L.S."/>
        </authorList>
    </citation>
    <scope>NUCLEOTIDE SEQUENCE [LARGE SCALE GENOMIC DNA]</scope>
    <source>
        <strain evidence="1 2">PG-01</strain>
    </source>
</reference>
<dbReference type="RefSeq" id="WP_045465696.1">
    <property type="nucleotide sequence ID" value="NZ_BBLT01000007.1"/>
</dbReference>
<dbReference type="Gene3D" id="1.25.40.10">
    <property type="entry name" value="Tetratricopeptide repeat domain"/>
    <property type="match status" value="1"/>
</dbReference>
<protein>
    <submittedName>
        <fullName evidence="1">Uncharacterized protein</fullName>
    </submittedName>
</protein>
<accession>A0A098LGS9</accession>
<dbReference type="eggNOG" id="COG3509">
    <property type="taxonomic scope" value="Bacteria"/>
</dbReference>
<dbReference type="OrthoDB" id="9764953at2"/>
<dbReference type="InterPro" id="IPR011990">
    <property type="entry name" value="TPR-like_helical_dom_sf"/>
</dbReference>
<dbReference type="STRING" id="153721.MYP_3414"/>
<sequence length="480" mass="54689">MVSKNFHWIFVLALLFIFGCEKKKPNIEDKDILLDRANNDTTGENKLELSRLIPGKIQTVKTSKDSLLSYSLYIPKNYSESKVYPIVYFFDPQGNGNLPVEKYHQLADQFETILAGSYNSKNGISWDKIQPQIMTMMEDCKFKLSIDKNRIYTSGFSGGARVASGMAISGDEIKGVIGCGGGFPGKSNNIGYPFDYYGIVGEEDFNLGEMRQLDMSMNNSGMTHYMSEVKGGHHWPEAGDMLYAFLWLKMNAMRKNVIPKNQLLIDSLADAGISEINRKKKKNEHYEALLACKKWISFLKDLKSVEAFKSEGNSLFQSESVKATLAEITIIEEKEMELTRKFWLAFEKEGMQWWKANYSKIITMVQNNSLPKEERIMYKRIKGFLGLAAFSFSNSAIQQTDYPKALKFLQIYELVEPENSEHAYLQAKVYAAKGNWKLAHSSLKKAISLGFTDALRVEVDKIFKDAPDQQEYKLLLSRIK</sequence>
<gene>
    <name evidence="1" type="ORF">MYP_3414</name>
</gene>
<dbReference type="Proteomes" id="UP000030185">
    <property type="component" value="Unassembled WGS sequence"/>
</dbReference>
<dbReference type="SUPFAM" id="SSF53474">
    <property type="entry name" value="alpha/beta-Hydrolases"/>
    <property type="match status" value="1"/>
</dbReference>
<dbReference type="EMBL" id="BBLT01000007">
    <property type="protein sequence ID" value="GAL86185.1"/>
    <property type="molecule type" value="Genomic_DNA"/>
</dbReference>